<feature type="compositionally biased region" description="Polar residues" evidence="5">
    <location>
        <begin position="148"/>
        <end position="157"/>
    </location>
</feature>
<evidence type="ECO:0000259" key="6">
    <source>
        <dbReference type="PROSITE" id="PS50174"/>
    </source>
</evidence>
<keyword evidence="2" id="KW-0507">mRNA processing</keyword>
<evidence type="ECO:0000256" key="3">
    <source>
        <dbReference type="ARBA" id="ARBA00023187"/>
    </source>
</evidence>
<keyword evidence="4" id="KW-0539">Nucleus</keyword>
<gene>
    <name evidence="7" type="ORF">POCULU_LOCUS4015</name>
</gene>
<keyword evidence="3" id="KW-0508">mRNA splicing</keyword>
<comment type="caution">
    <text evidence="7">The sequence shown here is derived from an EMBL/GenBank/DDBJ whole genome shotgun (WGS) entry which is preliminary data.</text>
</comment>
<sequence>MDTSTNTNLTASTEFTETNSPPQNANASSKSTAIASLKPTAVLGVTTKKINLPISKPVLKLDDDDFTEVNQTEKKNEEEKPVKSTDNSIQCESGLGVSSSAAITTTIISTVQSSSELPTSSSISYNVPTTATSTPHVAAYSSTSSSTGQSPNAQVGSNKRKFIKYSDTYKPGMVRVGSKWVYPEDEITDGGTWEHKKRAEEMKRTAEQAAILTQQAEVKRAHHIADFLPKEELEKFEQKVKAVKSGTPDPLHEDYAQNKLDQNNIGFKMLMKQGWQAGTGLGKTGDGVVAPVNKADSRPQGAGLGQEKPDGVAEEDDEFEIYQGKREDEEELSVVWDGCFYSRRGSCGTVYDIYMDCVYTITL</sequence>
<feature type="compositionally biased region" description="Basic and acidic residues" evidence="5">
    <location>
        <begin position="71"/>
        <end position="83"/>
    </location>
</feature>
<evidence type="ECO:0000256" key="2">
    <source>
        <dbReference type="ARBA" id="ARBA00022664"/>
    </source>
</evidence>
<dbReference type="InterPro" id="IPR000467">
    <property type="entry name" value="G_patch_dom"/>
</dbReference>
<comment type="subcellular location">
    <subcellularLocation>
        <location evidence="1">Nucleus</location>
    </subcellularLocation>
</comment>
<dbReference type="InterPro" id="IPR040169">
    <property type="entry name" value="SUGP1/2"/>
</dbReference>
<evidence type="ECO:0000313" key="8">
    <source>
        <dbReference type="Proteomes" id="UP000789572"/>
    </source>
</evidence>
<dbReference type="PANTHER" id="PTHR23340">
    <property type="entry name" value="ARGININE/SERINE RICH SPLICING FACTOR SF4/14"/>
    <property type="match status" value="1"/>
</dbReference>
<dbReference type="GO" id="GO:0008380">
    <property type="term" value="P:RNA splicing"/>
    <property type="evidence" value="ECO:0007669"/>
    <property type="project" value="UniProtKB-KW"/>
</dbReference>
<feature type="region of interest" description="Disordered" evidence="5">
    <location>
        <begin position="70"/>
        <end position="91"/>
    </location>
</feature>
<accession>A0A9N9FFT7</accession>
<feature type="region of interest" description="Disordered" evidence="5">
    <location>
        <begin position="138"/>
        <end position="159"/>
    </location>
</feature>
<evidence type="ECO:0000313" key="7">
    <source>
        <dbReference type="EMBL" id="CAG8530082.1"/>
    </source>
</evidence>
<dbReference type="Pfam" id="PF01585">
    <property type="entry name" value="G-patch"/>
    <property type="match status" value="1"/>
</dbReference>
<evidence type="ECO:0000256" key="1">
    <source>
        <dbReference type="ARBA" id="ARBA00004123"/>
    </source>
</evidence>
<reference evidence="7" key="1">
    <citation type="submission" date="2021-06" db="EMBL/GenBank/DDBJ databases">
        <authorList>
            <person name="Kallberg Y."/>
            <person name="Tangrot J."/>
            <person name="Rosling A."/>
        </authorList>
    </citation>
    <scope>NUCLEOTIDE SEQUENCE</scope>
    <source>
        <strain evidence="7">IA702</strain>
    </source>
</reference>
<proteinExistence type="predicted"/>
<evidence type="ECO:0000256" key="5">
    <source>
        <dbReference type="SAM" id="MobiDB-lite"/>
    </source>
</evidence>
<dbReference type="GO" id="GO:0003723">
    <property type="term" value="F:RNA binding"/>
    <property type="evidence" value="ECO:0007669"/>
    <property type="project" value="TreeGrafter"/>
</dbReference>
<dbReference type="GO" id="GO:0006397">
    <property type="term" value="P:mRNA processing"/>
    <property type="evidence" value="ECO:0007669"/>
    <property type="project" value="UniProtKB-KW"/>
</dbReference>
<dbReference type="PROSITE" id="PS50174">
    <property type="entry name" value="G_PATCH"/>
    <property type="match status" value="1"/>
</dbReference>
<dbReference type="AlphaFoldDB" id="A0A9N9FFT7"/>
<feature type="region of interest" description="Disordered" evidence="5">
    <location>
        <begin position="295"/>
        <end position="316"/>
    </location>
</feature>
<dbReference type="SMART" id="SM00443">
    <property type="entry name" value="G_patch"/>
    <property type="match status" value="1"/>
</dbReference>
<dbReference type="GO" id="GO:0005654">
    <property type="term" value="C:nucleoplasm"/>
    <property type="evidence" value="ECO:0007669"/>
    <property type="project" value="TreeGrafter"/>
</dbReference>
<dbReference type="EMBL" id="CAJVPJ010000488">
    <property type="protein sequence ID" value="CAG8530082.1"/>
    <property type="molecule type" value="Genomic_DNA"/>
</dbReference>
<evidence type="ECO:0000256" key="4">
    <source>
        <dbReference type="ARBA" id="ARBA00023242"/>
    </source>
</evidence>
<keyword evidence="8" id="KW-1185">Reference proteome</keyword>
<feature type="region of interest" description="Disordered" evidence="5">
    <location>
        <begin position="1"/>
        <end position="32"/>
    </location>
</feature>
<dbReference type="PANTHER" id="PTHR23340:SF0">
    <property type="entry name" value="SURP AND G-PATCH DOMAIN-CONTAINING PROTEIN 1 ISOFORM X1"/>
    <property type="match status" value="1"/>
</dbReference>
<dbReference type="Proteomes" id="UP000789572">
    <property type="component" value="Unassembled WGS sequence"/>
</dbReference>
<dbReference type="OrthoDB" id="4822at2759"/>
<organism evidence="7 8">
    <name type="scientific">Paraglomus occultum</name>
    <dbReference type="NCBI Taxonomy" id="144539"/>
    <lineage>
        <taxon>Eukaryota</taxon>
        <taxon>Fungi</taxon>
        <taxon>Fungi incertae sedis</taxon>
        <taxon>Mucoromycota</taxon>
        <taxon>Glomeromycotina</taxon>
        <taxon>Glomeromycetes</taxon>
        <taxon>Paraglomerales</taxon>
        <taxon>Paraglomeraceae</taxon>
        <taxon>Paraglomus</taxon>
    </lineage>
</organism>
<name>A0A9N9FFT7_9GLOM</name>
<protein>
    <submittedName>
        <fullName evidence="7">2262_t:CDS:1</fullName>
    </submittedName>
</protein>
<feature type="domain" description="G-patch" evidence="6">
    <location>
        <begin position="262"/>
        <end position="309"/>
    </location>
</feature>